<sequence length="241" mass="25838">MATNALAISALSMQADVKRIELIGQNLANITTPGYRRVFTATHSFPDIFNGNVSPERFPYGGIAAEKKIDNRVGPIKSTGKILDLAIDGNLGFFELAGANGPVYTRRGDFSLDARGRIVSADGFALMGDSGEIFLPKGKLDIDANGVVKVDSVKVAKIRIAVIEDANSLTELGNGLYSGLVSQSNKEVVGVVPGHLEGSSVVSMTEMVNMLETMRHFEANQKLMQGYDEVLSKAIQKLGEF</sequence>
<feature type="domain" description="Flagellar hook protein FlgE/F/G-like D1" evidence="6">
    <location>
        <begin position="86"/>
        <end position="150"/>
    </location>
</feature>
<dbReference type="Pfam" id="PF22692">
    <property type="entry name" value="LlgE_F_G_D1"/>
    <property type="match status" value="1"/>
</dbReference>
<proteinExistence type="inferred from homology"/>
<evidence type="ECO:0000259" key="5">
    <source>
        <dbReference type="Pfam" id="PF06429"/>
    </source>
</evidence>
<evidence type="ECO:0000313" key="8">
    <source>
        <dbReference type="Proteomes" id="UP001172778"/>
    </source>
</evidence>
<dbReference type="SUPFAM" id="SSF117143">
    <property type="entry name" value="Flagellar hook protein flgE"/>
    <property type="match status" value="1"/>
</dbReference>
<keyword evidence="3 4" id="KW-0975">Bacterial flagellum</keyword>
<dbReference type="InterPro" id="IPR020013">
    <property type="entry name" value="Flagellar_FlgE/F/G"/>
</dbReference>
<evidence type="ECO:0000256" key="4">
    <source>
        <dbReference type="RuleBase" id="RU362116"/>
    </source>
</evidence>
<comment type="subcellular location">
    <subcellularLocation>
        <location evidence="1 4">Bacterial flagellum basal body</location>
    </subcellularLocation>
</comment>
<evidence type="ECO:0000313" key="7">
    <source>
        <dbReference type="EMBL" id="MDK2125115.1"/>
    </source>
</evidence>
<keyword evidence="8" id="KW-1185">Reference proteome</keyword>
<reference evidence="7" key="1">
    <citation type="submission" date="2023-03" db="EMBL/GenBank/DDBJ databases">
        <title>Chitinimonas shenzhenensis gen. nov., sp. nov., a novel member of family Burkholderiaceae isolated from activated sludge collected in Shen Zhen, China.</title>
        <authorList>
            <person name="Wang X."/>
        </authorList>
    </citation>
    <scope>NUCLEOTIDE SEQUENCE</scope>
    <source>
        <strain evidence="7">DQS-5</strain>
    </source>
</reference>
<evidence type="ECO:0000256" key="2">
    <source>
        <dbReference type="ARBA" id="ARBA00009677"/>
    </source>
</evidence>
<keyword evidence="7" id="KW-0966">Cell projection</keyword>
<dbReference type="InterPro" id="IPR037925">
    <property type="entry name" value="FlgE/F/G-like"/>
</dbReference>
<dbReference type="InterPro" id="IPR053967">
    <property type="entry name" value="LlgE_F_G-like_D1"/>
</dbReference>
<dbReference type="PANTHER" id="PTHR30435">
    <property type="entry name" value="FLAGELLAR PROTEIN"/>
    <property type="match status" value="1"/>
</dbReference>
<dbReference type="NCBIfam" id="TIGR03506">
    <property type="entry name" value="FlgEFG_subfam"/>
    <property type="match status" value="1"/>
</dbReference>
<dbReference type="RefSeq" id="WP_284101427.1">
    <property type="nucleotide sequence ID" value="NZ_JARRAF010000015.1"/>
</dbReference>
<dbReference type="InterPro" id="IPR010930">
    <property type="entry name" value="Flg_bb/hook_C_dom"/>
</dbReference>
<accession>A0ABT7DYG9</accession>
<comment type="similarity">
    <text evidence="2 4">Belongs to the flagella basal body rod proteins family.</text>
</comment>
<evidence type="ECO:0000256" key="3">
    <source>
        <dbReference type="ARBA" id="ARBA00023143"/>
    </source>
</evidence>
<name>A0ABT7DYG9_9NEIS</name>
<evidence type="ECO:0000259" key="6">
    <source>
        <dbReference type="Pfam" id="PF22692"/>
    </source>
</evidence>
<dbReference type="Proteomes" id="UP001172778">
    <property type="component" value="Unassembled WGS sequence"/>
</dbReference>
<organism evidence="7 8">
    <name type="scientific">Parachitinimonas caeni</name>
    <dbReference type="NCBI Taxonomy" id="3031301"/>
    <lineage>
        <taxon>Bacteria</taxon>
        <taxon>Pseudomonadati</taxon>
        <taxon>Pseudomonadota</taxon>
        <taxon>Betaproteobacteria</taxon>
        <taxon>Neisseriales</taxon>
        <taxon>Chitinibacteraceae</taxon>
        <taxon>Parachitinimonas</taxon>
    </lineage>
</organism>
<protein>
    <submittedName>
        <fullName evidence="7">Flagellar hook basal-body protein</fullName>
    </submittedName>
</protein>
<dbReference type="Pfam" id="PF06429">
    <property type="entry name" value="Flg_bbr_C"/>
    <property type="match status" value="1"/>
</dbReference>
<gene>
    <name evidence="7" type="ORF">PZA18_13755</name>
</gene>
<dbReference type="EMBL" id="JARRAF010000015">
    <property type="protein sequence ID" value="MDK2125115.1"/>
    <property type="molecule type" value="Genomic_DNA"/>
</dbReference>
<feature type="domain" description="Flagellar basal-body/hook protein C-terminal" evidence="5">
    <location>
        <begin position="193"/>
        <end position="236"/>
    </location>
</feature>
<keyword evidence="7" id="KW-0282">Flagellum</keyword>
<dbReference type="PANTHER" id="PTHR30435:SF19">
    <property type="entry name" value="FLAGELLAR BASAL-BODY ROD PROTEIN FLGG"/>
    <property type="match status" value="1"/>
</dbReference>
<keyword evidence="7" id="KW-0969">Cilium</keyword>
<comment type="caution">
    <text evidence="7">The sequence shown here is derived from an EMBL/GenBank/DDBJ whole genome shotgun (WGS) entry which is preliminary data.</text>
</comment>
<evidence type="ECO:0000256" key="1">
    <source>
        <dbReference type="ARBA" id="ARBA00004117"/>
    </source>
</evidence>